<protein>
    <submittedName>
        <fullName evidence="1">Polar amino acid transport system substrate-binding protein</fullName>
    </submittedName>
</protein>
<sequence length="200" mass="22215">MLTERAVELFRRAGYAVRIECTAWNRAQTVVKSDPDGVVLNMARTPEREGDYIWLLKTGELDYGIATADPSLRTLEAALQKGMVAAVRGTPRVTELQAIGPERHIVQVNDPEQAARMLTSGRVVAWYDTSTRIERFWPDGSNASSRPFFVPTRRIAGYLAAGFALRDEGRIRAQLEQAFTAMKADGSWAAIGRRYAGLAR</sequence>
<evidence type="ECO:0000313" key="1">
    <source>
        <dbReference type="EMBL" id="MBB6209534.1"/>
    </source>
</evidence>
<dbReference type="SUPFAM" id="SSF53850">
    <property type="entry name" value="Periplasmic binding protein-like II"/>
    <property type="match status" value="1"/>
</dbReference>
<dbReference type="Proteomes" id="UP000544872">
    <property type="component" value="Unassembled WGS sequence"/>
</dbReference>
<name>A0A7W9ZFW4_NOVIT</name>
<dbReference type="AlphaFoldDB" id="A0A7W9ZFW4"/>
<accession>A0A7W9ZFW4</accession>
<evidence type="ECO:0000313" key="2">
    <source>
        <dbReference type="Proteomes" id="UP000544872"/>
    </source>
</evidence>
<dbReference type="RefSeq" id="WP_184261881.1">
    <property type="nucleotide sequence ID" value="NZ_JACIIX010000002.1"/>
</dbReference>
<proteinExistence type="predicted"/>
<organism evidence="1 2">
    <name type="scientific">Novispirillum itersonii</name>
    <name type="common">Aquaspirillum itersonii</name>
    <dbReference type="NCBI Taxonomy" id="189"/>
    <lineage>
        <taxon>Bacteria</taxon>
        <taxon>Pseudomonadati</taxon>
        <taxon>Pseudomonadota</taxon>
        <taxon>Alphaproteobacteria</taxon>
        <taxon>Rhodospirillales</taxon>
        <taxon>Novispirillaceae</taxon>
        <taxon>Novispirillum</taxon>
    </lineage>
</organism>
<keyword evidence="2" id="KW-1185">Reference proteome</keyword>
<dbReference type="EMBL" id="JACIIX010000002">
    <property type="protein sequence ID" value="MBB6209534.1"/>
    <property type="molecule type" value="Genomic_DNA"/>
</dbReference>
<gene>
    <name evidence="1" type="ORF">FHS48_000936</name>
</gene>
<dbReference type="Gene3D" id="3.40.190.10">
    <property type="entry name" value="Periplasmic binding protein-like II"/>
    <property type="match status" value="2"/>
</dbReference>
<comment type="caution">
    <text evidence="1">The sequence shown here is derived from an EMBL/GenBank/DDBJ whole genome shotgun (WGS) entry which is preliminary data.</text>
</comment>
<reference evidence="1 2" key="1">
    <citation type="submission" date="2020-08" db="EMBL/GenBank/DDBJ databases">
        <title>Genomic Encyclopedia of Type Strains, Phase IV (KMG-IV): sequencing the most valuable type-strain genomes for metagenomic binning, comparative biology and taxonomic classification.</title>
        <authorList>
            <person name="Goeker M."/>
        </authorList>
    </citation>
    <scope>NUCLEOTIDE SEQUENCE [LARGE SCALE GENOMIC DNA]</scope>
    <source>
        <strain evidence="1 2">DSM 11590</strain>
    </source>
</reference>